<comment type="caution">
    <text evidence="2">The sequence shown here is derived from an EMBL/GenBank/DDBJ whole genome shotgun (WGS) entry which is preliminary data.</text>
</comment>
<keyword evidence="1" id="KW-0175">Coiled coil</keyword>
<dbReference type="InterPro" id="IPR029063">
    <property type="entry name" value="SAM-dependent_MTases_sf"/>
</dbReference>
<organism evidence="2 3">
    <name type="scientific">Oceanobacillus kapialis</name>
    <dbReference type="NCBI Taxonomy" id="481353"/>
    <lineage>
        <taxon>Bacteria</taxon>
        <taxon>Bacillati</taxon>
        <taxon>Bacillota</taxon>
        <taxon>Bacilli</taxon>
        <taxon>Bacillales</taxon>
        <taxon>Bacillaceae</taxon>
        <taxon>Oceanobacillus</taxon>
    </lineage>
</organism>
<proteinExistence type="predicted"/>
<evidence type="ECO:0000313" key="2">
    <source>
        <dbReference type="EMBL" id="MFD2630849.1"/>
    </source>
</evidence>
<dbReference type="Pfam" id="PF04816">
    <property type="entry name" value="TrmK"/>
    <property type="match status" value="1"/>
</dbReference>
<accession>A0ABW5Q5D0</accession>
<protein>
    <submittedName>
        <fullName evidence="2">tRNA (Adenine(22)-N(1))-methyltransferase</fullName>
    </submittedName>
</protein>
<gene>
    <name evidence="2" type="ORF">ACFSUN_18950</name>
</gene>
<keyword evidence="3" id="KW-1185">Reference proteome</keyword>
<name>A0ABW5Q5D0_9BACI</name>
<dbReference type="Proteomes" id="UP001597451">
    <property type="component" value="Unassembled WGS sequence"/>
</dbReference>
<evidence type="ECO:0000256" key="1">
    <source>
        <dbReference type="SAM" id="Coils"/>
    </source>
</evidence>
<dbReference type="Gene3D" id="1.10.287.1890">
    <property type="match status" value="1"/>
</dbReference>
<dbReference type="PIRSF" id="PIRSF018637">
    <property type="entry name" value="TrmK"/>
    <property type="match status" value="1"/>
</dbReference>
<reference evidence="3" key="1">
    <citation type="journal article" date="2019" name="Int. J. Syst. Evol. Microbiol.">
        <title>The Global Catalogue of Microorganisms (GCM) 10K type strain sequencing project: providing services to taxonomists for standard genome sequencing and annotation.</title>
        <authorList>
            <consortium name="The Broad Institute Genomics Platform"/>
            <consortium name="The Broad Institute Genome Sequencing Center for Infectious Disease"/>
            <person name="Wu L."/>
            <person name="Ma J."/>
        </authorList>
    </citation>
    <scope>NUCLEOTIDE SEQUENCE [LARGE SCALE GENOMIC DNA]</scope>
    <source>
        <strain evidence="3">TISTR 1858</strain>
    </source>
</reference>
<sequence>MSLNVNLSKRLEKVASYLPAGAFFADIGSDHAYLPCFVCLQDSSTTAVAGEINEGPYESAVHTVKQNNLEARIDVRLGDGLAVLKEDEVHQVVIAGMGGALIRNILETGKEKLKSVNQIIAQPNIDARSVRRWFLANGYVLEDEAILEENGHIYEILTAKRKIAVSPYLEEQLEKQLLFGPYLLKQPNAVFYKKWRHEYEKLQNVLSQMEKAKTKDVEKIEQFNRELNWMEEILYDENKDNE</sequence>
<dbReference type="InterPro" id="IPR006901">
    <property type="entry name" value="TrmK"/>
</dbReference>
<dbReference type="Gene3D" id="3.40.50.150">
    <property type="entry name" value="Vaccinia Virus protein VP39"/>
    <property type="match status" value="1"/>
</dbReference>
<dbReference type="SUPFAM" id="SSF53335">
    <property type="entry name" value="S-adenosyl-L-methionine-dependent methyltransferases"/>
    <property type="match status" value="1"/>
</dbReference>
<dbReference type="RefSeq" id="WP_379564484.1">
    <property type="nucleotide sequence ID" value="NZ_JBHUMX010000045.1"/>
</dbReference>
<evidence type="ECO:0000313" key="3">
    <source>
        <dbReference type="Proteomes" id="UP001597451"/>
    </source>
</evidence>
<dbReference type="EMBL" id="JBHUMX010000045">
    <property type="protein sequence ID" value="MFD2630849.1"/>
    <property type="molecule type" value="Genomic_DNA"/>
</dbReference>
<feature type="coiled-coil region" evidence="1">
    <location>
        <begin position="192"/>
        <end position="226"/>
    </location>
</feature>
<dbReference type="PANTHER" id="PTHR38451">
    <property type="entry name" value="TRNA (ADENINE(22)-N(1))-METHYLTRANSFERASE"/>
    <property type="match status" value="1"/>
</dbReference>
<dbReference type="PANTHER" id="PTHR38451:SF1">
    <property type="entry name" value="TRNA (ADENINE(22)-N(1))-METHYLTRANSFERASE"/>
    <property type="match status" value="1"/>
</dbReference>